<evidence type="ECO:0000313" key="2">
    <source>
        <dbReference type="Proteomes" id="UP000053766"/>
    </source>
</evidence>
<gene>
    <name evidence="1" type="ORF">DICVIV_10821</name>
</gene>
<reference evidence="2" key="2">
    <citation type="journal article" date="2016" name="Sci. Rep.">
        <title>Dictyocaulus viviparus genome, variome and transcriptome elucidate lungworm biology and support future intervention.</title>
        <authorList>
            <person name="McNulty S.N."/>
            <person name="Strube C."/>
            <person name="Rosa B.A."/>
            <person name="Martin J.C."/>
            <person name="Tyagi R."/>
            <person name="Choi Y.J."/>
            <person name="Wang Q."/>
            <person name="Hallsworth Pepin K."/>
            <person name="Zhang X."/>
            <person name="Ozersky P."/>
            <person name="Wilson R.K."/>
            <person name="Sternberg P.W."/>
            <person name="Gasser R.B."/>
            <person name="Mitreva M."/>
        </authorList>
    </citation>
    <scope>NUCLEOTIDE SEQUENCE [LARGE SCALE GENOMIC DNA]</scope>
    <source>
        <strain evidence="2">HannoverDv2000</strain>
    </source>
</reference>
<name>A0A0D8XLC2_DICVI</name>
<sequence>MRLIKGELQLRDFASLVQITVRSKPRHTFFPFFSHTVPYFIEAVMNGSINIDWLLPHESTPLSQIKEERQMHVTPPSQEFLTHCGKPINYEKIRQETSTYLSVKRDALLECLGRYMDVECEIKDEAVQLIFEELGPHVRHIIAEILAASLAESASMKRESSKVSATQAKMGTVSEVDSLFMRTSHLDTCYGNTAQKMIFPITSLLNETEYKPLNVKIFDGVERAKEETVDEAVSDIIDSDNACSDVKGFFSSEEFFAENLLNTDMPQEVSYRI</sequence>
<reference evidence="1 2" key="1">
    <citation type="submission" date="2013-11" db="EMBL/GenBank/DDBJ databases">
        <title>Draft genome of the bovine lungworm Dictyocaulus viviparus.</title>
        <authorList>
            <person name="Mitreva M."/>
        </authorList>
    </citation>
    <scope>NUCLEOTIDE SEQUENCE [LARGE SCALE GENOMIC DNA]</scope>
    <source>
        <strain evidence="1 2">HannoverDv2000</strain>
    </source>
</reference>
<dbReference type="EMBL" id="KN716585">
    <property type="protein sequence ID" value="KJH43171.1"/>
    <property type="molecule type" value="Genomic_DNA"/>
</dbReference>
<keyword evidence="2" id="KW-1185">Reference proteome</keyword>
<evidence type="ECO:0000313" key="1">
    <source>
        <dbReference type="EMBL" id="KJH43171.1"/>
    </source>
</evidence>
<protein>
    <submittedName>
        <fullName evidence="1">Uncharacterized protein</fullName>
    </submittedName>
</protein>
<accession>A0A0D8XLC2</accession>
<organism evidence="1 2">
    <name type="scientific">Dictyocaulus viviparus</name>
    <name type="common">Bovine lungworm</name>
    <dbReference type="NCBI Taxonomy" id="29172"/>
    <lineage>
        <taxon>Eukaryota</taxon>
        <taxon>Metazoa</taxon>
        <taxon>Ecdysozoa</taxon>
        <taxon>Nematoda</taxon>
        <taxon>Chromadorea</taxon>
        <taxon>Rhabditida</taxon>
        <taxon>Rhabditina</taxon>
        <taxon>Rhabditomorpha</taxon>
        <taxon>Strongyloidea</taxon>
        <taxon>Metastrongylidae</taxon>
        <taxon>Dictyocaulus</taxon>
    </lineage>
</organism>
<proteinExistence type="predicted"/>
<dbReference type="Proteomes" id="UP000053766">
    <property type="component" value="Unassembled WGS sequence"/>
</dbReference>
<dbReference type="AlphaFoldDB" id="A0A0D8XLC2"/>